<dbReference type="SUPFAM" id="SSF53850">
    <property type="entry name" value="Periplasmic binding protein-like II"/>
    <property type="match status" value="1"/>
</dbReference>
<evidence type="ECO:0000313" key="4">
    <source>
        <dbReference type="Proteomes" id="UP000070401"/>
    </source>
</evidence>
<dbReference type="GO" id="GO:0015833">
    <property type="term" value="P:peptide transport"/>
    <property type="evidence" value="ECO:0007669"/>
    <property type="project" value="TreeGrafter"/>
</dbReference>
<dbReference type="PIRSF" id="PIRSF002741">
    <property type="entry name" value="MppA"/>
    <property type="match status" value="1"/>
</dbReference>
<dbReference type="Proteomes" id="UP000070401">
    <property type="component" value="Unassembled WGS sequence"/>
</dbReference>
<keyword evidence="4" id="KW-1185">Reference proteome</keyword>
<dbReference type="Gene3D" id="3.10.105.10">
    <property type="entry name" value="Dipeptide-binding Protein, Domain 3"/>
    <property type="match status" value="1"/>
</dbReference>
<reference evidence="4" key="1">
    <citation type="submission" date="2016-01" db="EMBL/GenBank/DDBJ databases">
        <authorList>
            <person name="Mitreva M."/>
            <person name="Pepin K.H."/>
            <person name="Mihindukulasuriya K.A."/>
            <person name="Fulton R."/>
            <person name="Fronick C."/>
            <person name="O'Laughlin M."/>
            <person name="Miner T."/>
            <person name="Herter B."/>
            <person name="Rosa B.A."/>
            <person name="Cordes M."/>
            <person name="Tomlinson C."/>
            <person name="Wollam A."/>
            <person name="Palsikar V.B."/>
            <person name="Mardis E.R."/>
            <person name="Wilson R.K."/>
        </authorList>
    </citation>
    <scope>NUCLEOTIDE SEQUENCE [LARGE SCALE GENOMIC DNA]</scope>
    <source>
        <strain evidence="4">MJR7757B</strain>
    </source>
</reference>
<accession>A0A133P552</accession>
<dbReference type="GO" id="GO:0030288">
    <property type="term" value="C:outer membrane-bounded periplasmic space"/>
    <property type="evidence" value="ECO:0007669"/>
    <property type="project" value="TreeGrafter"/>
</dbReference>
<dbReference type="GO" id="GO:0043190">
    <property type="term" value="C:ATP-binding cassette (ABC) transporter complex"/>
    <property type="evidence" value="ECO:0007669"/>
    <property type="project" value="InterPro"/>
</dbReference>
<evidence type="ECO:0000313" key="3">
    <source>
        <dbReference type="EMBL" id="KXA23714.1"/>
    </source>
</evidence>
<feature type="domain" description="Solute-binding protein family 5" evidence="2">
    <location>
        <begin position="71"/>
        <end position="421"/>
    </location>
</feature>
<protein>
    <submittedName>
        <fullName evidence="3">ABC transporter, substrate-binding protein, family 5</fullName>
    </submittedName>
</protein>
<dbReference type="GO" id="GO:0042884">
    <property type="term" value="P:microcin transport"/>
    <property type="evidence" value="ECO:0007669"/>
    <property type="project" value="TreeGrafter"/>
</dbReference>
<dbReference type="GO" id="GO:1904680">
    <property type="term" value="F:peptide transmembrane transporter activity"/>
    <property type="evidence" value="ECO:0007669"/>
    <property type="project" value="TreeGrafter"/>
</dbReference>
<dbReference type="PATRIC" id="fig|851.8.peg.718"/>
<keyword evidence="1" id="KW-0732">Signal</keyword>
<sequence>MKRILKILIMSFFLVFLQALSYSQKNVVPVIRMKGEDYGAPNPFKNSIRGPGKYKTDIVYDSLIEKDEKGLIPWLAKKWTVNDKENSITFELEPNVKWHDGKPLTVEDIKFTIDYYDKYPPVVDQTHDNAENIVKKIDILPNNKIKITFKKYSPLNLERIGTIKIIPKHVWEKVNNPLAYTGEGYLVGSGPYKVVEYNSDKGSYAFEAFNDFWGMKPAAKRLEWIPVSDPVLALERGEVSIISISPNVIDRYKNNNKYGLVVENSFHTFRLVWNQEKVNACKDKNVRKAIAYAINRKSLIEKLEKGYGHLSSPGYIVSTNPMYNPNITKYPYSVEKAKELMKGKTVNATILVSNNPKEIKMAELIKIDLAKIGINLTVKSVDTKSRDNDVKNGNYEFSLLKYGSMGGDADYVRSVYSSTAKSGIQRIQGYKNKELDNLLMAQLREKNSKKRKEILYKIQEIIADELPMLPLYSEDFIYVYRKEDYSNYRKRYDNPVPLFTKLSFLIKEKK</sequence>
<dbReference type="Gene3D" id="3.90.76.10">
    <property type="entry name" value="Dipeptide-binding Protein, Domain 1"/>
    <property type="match status" value="1"/>
</dbReference>
<dbReference type="PANTHER" id="PTHR30290:SF64">
    <property type="entry name" value="ABC TRANSPORTER PERIPLASMIC BINDING PROTEIN"/>
    <property type="match status" value="1"/>
</dbReference>
<dbReference type="RefSeq" id="WP_060798195.1">
    <property type="nucleotide sequence ID" value="NZ_KQ956657.1"/>
</dbReference>
<evidence type="ECO:0000259" key="2">
    <source>
        <dbReference type="Pfam" id="PF00496"/>
    </source>
</evidence>
<dbReference type="PANTHER" id="PTHR30290">
    <property type="entry name" value="PERIPLASMIC BINDING COMPONENT OF ABC TRANSPORTER"/>
    <property type="match status" value="1"/>
</dbReference>
<gene>
    <name evidence="3" type="ORF">HMPREF3221_00714</name>
</gene>
<evidence type="ECO:0000256" key="1">
    <source>
        <dbReference type="ARBA" id="ARBA00022729"/>
    </source>
</evidence>
<proteinExistence type="predicted"/>
<dbReference type="EMBL" id="LRPY01000064">
    <property type="protein sequence ID" value="KXA23714.1"/>
    <property type="molecule type" value="Genomic_DNA"/>
</dbReference>
<name>A0A133P552_FUSNU</name>
<dbReference type="AlphaFoldDB" id="A0A133P552"/>
<dbReference type="InterPro" id="IPR030678">
    <property type="entry name" value="Peptide/Ni-bd"/>
</dbReference>
<dbReference type="Pfam" id="PF00496">
    <property type="entry name" value="SBP_bac_5"/>
    <property type="match status" value="1"/>
</dbReference>
<dbReference type="InterPro" id="IPR000914">
    <property type="entry name" value="SBP_5_dom"/>
</dbReference>
<organism evidence="3 4">
    <name type="scientific">Fusobacterium nucleatum</name>
    <dbReference type="NCBI Taxonomy" id="851"/>
    <lineage>
        <taxon>Bacteria</taxon>
        <taxon>Fusobacteriati</taxon>
        <taxon>Fusobacteriota</taxon>
        <taxon>Fusobacteriia</taxon>
        <taxon>Fusobacteriales</taxon>
        <taxon>Fusobacteriaceae</taxon>
        <taxon>Fusobacterium</taxon>
    </lineage>
</organism>
<dbReference type="Gene3D" id="3.40.190.10">
    <property type="entry name" value="Periplasmic binding protein-like II"/>
    <property type="match status" value="1"/>
</dbReference>
<dbReference type="InterPro" id="IPR039424">
    <property type="entry name" value="SBP_5"/>
</dbReference>
<comment type="caution">
    <text evidence="3">The sequence shown here is derived from an EMBL/GenBank/DDBJ whole genome shotgun (WGS) entry which is preliminary data.</text>
</comment>